<protein>
    <submittedName>
        <fullName evidence="2">Uncharacterized protein</fullName>
    </submittedName>
</protein>
<keyword evidence="1" id="KW-0472">Membrane</keyword>
<accession>A0A8I5N9J4</accession>
<keyword evidence="1" id="KW-0812">Transmembrane</keyword>
<dbReference type="GeneTree" id="ENSGT01150000287196"/>
<dbReference type="Proteomes" id="UP000028761">
    <property type="component" value="Chromosome 2"/>
</dbReference>
<dbReference type="AlphaFoldDB" id="A0A8I5N9J4"/>
<organism evidence="2 3">
    <name type="scientific">Papio anubis</name>
    <name type="common">Olive baboon</name>
    <dbReference type="NCBI Taxonomy" id="9555"/>
    <lineage>
        <taxon>Eukaryota</taxon>
        <taxon>Metazoa</taxon>
        <taxon>Chordata</taxon>
        <taxon>Craniata</taxon>
        <taxon>Vertebrata</taxon>
        <taxon>Euteleostomi</taxon>
        <taxon>Mammalia</taxon>
        <taxon>Eutheria</taxon>
        <taxon>Euarchontoglires</taxon>
        <taxon>Primates</taxon>
        <taxon>Haplorrhini</taxon>
        <taxon>Catarrhini</taxon>
        <taxon>Cercopithecidae</taxon>
        <taxon>Cercopithecinae</taxon>
        <taxon>Papio</taxon>
    </lineage>
</organism>
<evidence type="ECO:0000256" key="1">
    <source>
        <dbReference type="SAM" id="Phobius"/>
    </source>
</evidence>
<evidence type="ECO:0000313" key="3">
    <source>
        <dbReference type="Proteomes" id="UP000028761"/>
    </source>
</evidence>
<dbReference type="PANTHER" id="PTHR12138:SF162">
    <property type="entry name" value="CHROMOSOME UNDETERMINED SCAFFOLD_275, WHOLE GENOME SHOTGUN SEQUENCE"/>
    <property type="match status" value="1"/>
</dbReference>
<dbReference type="Ensembl" id="ENSPANT00000068326.1">
    <property type="protein sequence ID" value="ENSPANP00000053219.1"/>
    <property type="gene ID" value="ENSPANG00000045351.1"/>
</dbReference>
<name>A0A8I5N9J4_PAPAN</name>
<feature type="transmembrane region" description="Helical" evidence="1">
    <location>
        <begin position="32"/>
        <end position="51"/>
    </location>
</feature>
<keyword evidence="3" id="KW-1185">Reference proteome</keyword>
<evidence type="ECO:0000313" key="2">
    <source>
        <dbReference type="Ensembl" id="ENSPANP00000053219.1"/>
    </source>
</evidence>
<reference evidence="2" key="2">
    <citation type="submission" date="2025-08" db="UniProtKB">
        <authorList>
            <consortium name="Ensembl"/>
        </authorList>
    </citation>
    <scope>IDENTIFICATION</scope>
</reference>
<reference evidence="2" key="3">
    <citation type="submission" date="2025-09" db="UniProtKB">
        <authorList>
            <consortium name="Ensembl"/>
        </authorList>
    </citation>
    <scope>IDENTIFICATION</scope>
</reference>
<dbReference type="PANTHER" id="PTHR12138">
    <property type="entry name" value="PRIMATE-EXPANDED PROTEIN FAMILY"/>
    <property type="match status" value="1"/>
</dbReference>
<sequence length="143" mass="16180">MISSHCNLCLPGSSDSPASASRGTGITGTRHHIWLIFVLYHIWLIFVLLVHEGSPCWPGWSRTPNLKSSSHLGLPKCWDYRPEPLCSATNLLNDSVQPEFLFFFFFLRQSLVLLPRLEYSGTISVHCNLHLPSLRDLLPQPPE</sequence>
<proteinExistence type="predicted"/>
<keyword evidence="1" id="KW-1133">Transmembrane helix</keyword>
<reference evidence="2 3" key="1">
    <citation type="submission" date="2012-03" db="EMBL/GenBank/DDBJ databases">
        <title>Whole Genome Assembly of Papio anubis.</title>
        <authorList>
            <person name="Liu Y.L."/>
            <person name="Abraham K.A."/>
            <person name="Akbar H.A."/>
            <person name="Ali S.A."/>
            <person name="Anosike U.A."/>
            <person name="Aqrawi P.A."/>
            <person name="Arias F.A."/>
            <person name="Attaway T.A."/>
            <person name="Awwad R.A."/>
            <person name="Babu C.B."/>
            <person name="Bandaranaike D.B."/>
            <person name="Battles P.B."/>
            <person name="Bell A.B."/>
            <person name="Beltran B.B."/>
            <person name="Berhane-Mersha D.B."/>
            <person name="Bess C.B."/>
            <person name="Bickham C.B."/>
            <person name="Bolden T.B."/>
            <person name="Carter K.C."/>
            <person name="Chau D.C."/>
            <person name="Chavez A.C."/>
            <person name="Clerc-Blankenburg K.C."/>
            <person name="Coyle M.C."/>
            <person name="Dao M.D."/>
            <person name="Davila M.L.D."/>
            <person name="Davy-Carroll L.D."/>
            <person name="Denson S.D."/>
            <person name="Dinh H.D."/>
            <person name="Fernandez S.F."/>
            <person name="Fernando P.F."/>
            <person name="Forbes L.F."/>
            <person name="Francis C.F."/>
            <person name="Francisco L.F."/>
            <person name="Fu Q.F."/>
            <person name="Garcia-Iii R.G."/>
            <person name="Garrett T.G."/>
            <person name="Gross S.G."/>
            <person name="Gubbala S.G."/>
            <person name="Hirani K.H."/>
            <person name="Hogues M.H."/>
            <person name="Hollins B.H."/>
            <person name="Jackson L.J."/>
            <person name="Javaid M.J."/>
            <person name="Jhangiani S.J."/>
            <person name="Johnson A.J."/>
            <person name="Johnson B.J."/>
            <person name="Jones J.J."/>
            <person name="Joshi V.J."/>
            <person name="Kalu J.K."/>
            <person name="Khan N.K."/>
            <person name="Korchina V.K."/>
            <person name="Kovar C.K."/>
            <person name="Lago L.L."/>
            <person name="Lara F.L."/>
            <person name="Le T.-K.L."/>
            <person name="Lee S.L."/>
            <person name="Legall-Iii F.L."/>
            <person name="Lemon S.L."/>
            <person name="Liu J.L."/>
            <person name="Liu Y.-S.L."/>
            <person name="Liyanage D.L."/>
            <person name="Lopez J.L."/>
            <person name="Lorensuhewa L.L."/>
            <person name="Mata R.M."/>
            <person name="Mathew T.M."/>
            <person name="Mercado C.M."/>
            <person name="Mercado I.M."/>
            <person name="Morales K.M."/>
            <person name="Morgan M.M."/>
            <person name="Munidasa M.M."/>
            <person name="Ngo D.N."/>
            <person name="Nguyen L.N."/>
            <person name="Nguyen T.N."/>
            <person name="Nguyen N.N."/>
            <person name="Obregon M.O."/>
            <person name="Okwuonu G.O."/>
            <person name="Ongeri F.O."/>
            <person name="Onwere C.O."/>
            <person name="Osifeso I.O."/>
            <person name="Parra A.P."/>
            <person name="Patil S.P."/>
            <person name="Perez A.P."/>
            <person name="Perez Y.P."/>
            <person name="Pham C.P."/>
            <person name="Pu L.-L.P."/>
            <person name="Puazo M.P."/>
            <person name="Quiroz J.Q."/>
            <person name="Rouhana J.R."/>
            <person name="Ruiz M.R."/>
            <person name="Ruiz S.-J.R."/>
            <person name="Saada N.S."/>
            <person name="Santibanez J.S."/>
            <person name="Scheel M.S."/>
            <person name="Schneider B.S."/>
            <person name="Simmons D.S."/>
            <person name="Sisson I.S."/>
            <person name="Tang L.-Y.T."/>
            <person name="Thornton R.T."/>
            <person name="Tisius J.T."/>
            <person name="Toledanes G.T."/>
            <person name="Trejos Z.T."/>
            <person name="Usmani K.U."/>
            <person name="Varghese R.V."/>
            <person name="Vattathil S.V."/>
            <person name="Vee V.V."/>
            <person name="Walker D.W."/>
            <person name="Weissenberger G.W."/>
            <person name="White C.W."/>
            <person name="Williams A.W."/>
            <person name="Woodworth J.W."/>
            <person name="Wright R.W."/>
            <person name="Zhu Y.Z."/>
            <person name="Han Y.H."/>
            <person name="Newsham I.N."/>
            <person name="Nazareth L.N."/>
            <person name="Worley K.W."/>
            <person name="Muzny D.M."/>
            <person name="Rogers J.R."/>
            <person name="Gibbs R.G."/>
        </authorList>
    </citation>
    <scope>NUCLEOTIDE SEQUENCE [LARGE SCALE GENOMIC DNA]</scope>
</reference>